<evidence type="ECO:0000256" key="5">
    <source>
        <dbReference type="SAM" id="MobiDB-lite"/>
    </source>
</evidence>
<dbReference type="EMBL" id="CADEPI010000449">
    <property type="protein sequence ID" value="CAB3386039.1"/>
    <property type="molecule type" value="Genomic_DNA"/>
</dbReference>
<evidence type="ECO:0000256" key="2">
    <source>
        <dbReference type="ARBA" id="ARBA00022692"/>
    </source>
</evidence>
<evidence type="ECO:0000256" key="3">
    <source>
        <dbReference type="ARBA" id="ARBA00022729"/>
    </source>
</evidence>
<sequence length="346" mass="39568">MAGFFQNQPFILIGFALILTVHISTAKSEDEPDEDSKNIPETAVIDSEKSRMASYYPSELFFDHPWTNMGDRKIELQPDDTIYSEEVSLHKIKLAFPLNISGYEIRNVTLSSVGSIFSKDDFHQWSVIPMHGTYATSSTIKYFNGAGGHLTVQWEIAPFFKYAGHEDKKLLMQVQVFPDGNVIFVYKKIPFGSMRNFRKNLNYADEACGFIFTDKLPDGLGVILAIPISFDKDDVEEGSVIHFKPLPFCPNFRTCKSCSEAKITMRDTGETIPCVWCPEIKRCSSKKDYLQEYWLSKRCERQEISDPLRCPKEEGSAEKEGGKSRRRGRRVCENKWGASYETIQFF</sequence>
<feature type="chain" id="PRO_5035870216" evidence="6">
    <location>
        <begin position="27"/>
        <end position="346"/>
    </location>
</feature>
<keyword evidence="3 6" id="KW-0732">Signal</keyword>
<reference evidence="7 8" key="1">
    <citation type="submission" date="2020-04" db="EMBL/GenBank/DDBJ databases">
        <authorList>
            <person name="Alioto T."/>
            <person name="Alioto T."/>
            <person name="Gomez Garrido J."/>
        </authorList>
    </citation>
    <scope>NUCLEOTIDE SEQUENCE [LARGE SCALE GENOMIC DNA]</scope>
</reference>
<comment type="subcellular location">
    <subcellularLocation>
        <location evidence="1">Membrane</location>
        <topology evidence="1">Single-pass type I membrane protein</topology>
    </subcellularLocation>
</comment>
<keyword evidence="4" id="KW-1133">Transmembrane helix</keyword>
<proteinExistence type="predicted"/>
<evidence type="ECO:0000313" key="8">
    <source>
        <dbReference type="Proteomes" id="UP000494165"/>
    </source>
</evidence>
<name>A0A8S1E0W1_9INSE</name>
<keyword evidence="8" id="KW-1185">Reference proteome</keyword>
<keyword evidence="2" id="KW-0812">Transmembrane</keyword>
<dbReference type="GO" id="GO:0016020">
    <property type="term" value="C:membrane"/>
    <property type="evidence" value="ECO:0007669"/>
    <property type="project" value="UniProtKB-SubCell"/>
</dbReference>
<feature type="signal peptide" evidence="6">
    <location>
        <begin position="1"/>
        <end position="26"/>
    </location>
</feature>
<gene>
    <name evidence="7" type="ORF">CLODIP_2_CD07676</name>
</gene>
<dbReference type="PANTHER" id="PTHR13055:SF12">
    <property type="entry name" value="LD40707P"/>
    <property type="match status" value="1"/>
</dbReference>
<evidence type="ECO:0000313" key="7">
    <source>
        <dbReference type="EMBL" id="CAB3386039.1"/>
    </source>
</evidence>
<dbReference type="PANTHER" id="PTHR13055">
    <property type="entry name" value="TUMOR ENDOTHELIAL MARKER 7 RELATED"/>
    <property type="match status" value="1"/>
</dbReference>
<feature type="region of interest" description="Disordered" evidence="5">
    <location>
        <begin position="310"/>
        <end position="329"/>
    </location>
</feature>
<organism evidence="7 8">
    <name type="scientific">Cloeon dipterum</name>
    <dbReference type="NCBI Taxonomy" id="197152"/>
    <lineage>
        <taxon>Eukaryota</taxon>
        <taxon>Metazoa</taxon>
        <taxon>Ecdysozoa</taxon>
        <taxon>Arthropoda</taxon>
        <taxon>Hexapoda</taxon>
        <taxon>Insecta</taxon>
        <taxon>Pterygota</taxon>
        <taxon>Palaeoptera</taxon>
        <taxon>Ephemeroptera</taxon>
        <taxon>Pisciforma</taxon>
        <taxon>Baetidae</taxon>
        <taxon>Cloeon</taxon>
    </lineage>
</organism>
<dbReference type="Proteomes" id="UP000494165">
    <property type="component" value="Unassembled WGS sequence"/>
</dbReference>
<keyword evidence="4" id="KW-0472">Membrane</keyword>
<comment type="caution">
    <text evidence="7">The sequence shown here is derived from an EMBL/GenBank/DDBJ whole genome shotgun (WGS) entry which is preliminary data.</text>
</comment>
<accession>A0A8S1E0W1</accession>
<protein>
    <submittedName>
        <fullName evidence="7">Uncharacterized protein</fullName>
    </submittedName>
</protein>
<evidence type="ECO:0000256" key="6">
    <source>
        <dbReference type="SAM" id="SignalP"/>
    </source>
</evidence>
<evidence type="ECO:0000256" key="1">
    <source>
        <dbReference type="ARBA" id="ARBA00004479"/>
    </source>
</evidence>
<feature type="compositionally biased region" description="Basic and acidic residues" evidence="5">
    <location>
        <begin position="310"/>
        <end position="323"/>
    </location>
</feature>
<dbReference type="AlphaFoldDB" id="A0A8S1E0W1"/>
<evidence type="ECO:0000256" key="4">
    <source>
        <dbReference type="ARBA" id="ARBA00022989"/>
    </source>
</evidence>
<dbReference type="InterPro" id="IPR031152">
    <property type="entry name" value="PLXDC"/>
</dbReference>